<evidence type="ECO:0000313" key="4">
    <source>
        <dbReference type="EMBL" id="MBI6548662.1"/>
    </source>
</evidence>
<evidence type="ECO:0000259" key="3">
    <source>
        <dbReference type="Pfam" id="PF01411"/>
    </source>
</evidence>
<sequence length="85" mass="9504">MVLDKTLFYPLSGNQNYDTGKIDGMVVTAVSVEDEQNENNKLSFTSPIKHYADTSTFEVGQQVTASINAENRLRTMRLHSVSHIV</sequence>
<feature type="domain" description="Alanyl-tRNA synthetase class IIc N-terminal" evidence="3">
    <location>
        <begin position="2"/>
        <end position="70"/>
    </location>
</feature>
<keyword evidence="2" id="KW-0862">Zinc</keyword>
<accession>A0ABS0U4W9</accession>
<protein>
    <recommendedName>
        <fullName evidence="3">Alanyl-tRNA synthetase class IIc N-terminal domain-containing protein</fullName>
    </recommendedName>
</protein>
<dbReference type="RefSeq" id="WP_198689494.1">
    <property type="nucleotide sequence ID" value="NZ_CAWPUD010000029.1"/>
</dbReference>
<reference evidence="4 5" key="1">
    <citation type="submission" date="2020-08" db="EMBL/GenBank/DDBJ databases">
        <title>Description of Xenorhabdus lircayensis sp. nov., the symbiotic bacterium associated with the entomopathogenic nematode Steirnernema unicornum.</title>
        <authorList>
            <person name="Castaneda-Alvarez C."/>
            <person name="Prodan S."/>
            <person name="Zamorano A."/>
            <person name="San-Blas E."/>
            <person name="Aballay E."/>
        </authorList>
    </citation>
    <scope>NUCLEOTIDE SEQUENCE [LARGE SCALE GENOMIC DNA]</scope>
    <source>
        <strain evidence="4 5">VLS</strain>
    </source>
</reference>
<dbReference type="EMBL" id="JACOII010000031">
    <property type="protein sequence ID" value="MBI6548662.1"/>
    <property type="molecule type" value="Genomic_DNA"/>
</dbReference>
<dbReference type="InterPro" id="IPR051335">
    <property type="entry name" value="Alanyl-tRNA_Editing_Enzymes"/>
</dbReference>
<dbReference type="Pfam" id="PF01411">
    <property type="entry name" value="tRNA-synt_2c"/>
    <property type="match status" value="1"/>
</dbReference>
<comment type="caution">
    <text evidence="4">The sequence shown here is derived from an EMBL/GenBank/DDBJ whole genome shotgun (WGS) entry which is preliminary data.</text>
</comment>
<organism evidence="4 5">
    <name type="scientific">Xenorhabdus lircayensis</name>
    <dbReference type="NCBI Taxonomy" id="2763499"/>
    <lineage>
        <taxon>Bacteria</taxon>
        <taxon>Pseudomonadati</taxon>
        <taxon>Pseudomonadota</taxon>
        <taxon>Gammaproteobacteria</taxon>
        <taxon>Enterobacterales</taxon>
        <taxon>Morganellaceae</taxon>
        <taxon>Xenorhabdus</taxon>
    </lineage>
</organism>
<evidence type="ECO:0000313" key="5">
    <source>
        <dbReference type="Proteomes" id="UP000696184"/>
    </source>
</evidence>
<name>A0ABS0U4W9_9GAMM</name>
<dbReference type="InterPro" id="IPR018164">
    <property type="entry name" value="Ala-tRNA-synth_IIc_N"/>
</dbReference>
<dbReference type="Gene3D" id="2.40.30.130">
    <property type="match status" value="1"/>
</dbReference>
<dbReference type="Proteomes" id="UP000696184">
    <property type="component" value="Unassembled WGS sequence"/>
</dbReference>
<dbReference type="InterPro" id="IPR009000">
    <property type="entry name" value="Transl_B-barrel_sf"/>
</dbReference>
<gene>
    <name evidence="4" type="ORF">H8A87_07990</name>
</gene>
<keyword evidence="5" id="KW-1185">Reference proteome</keyword>
<dbReference type="SUPFAM" id="SSF50447">
    <property type="entry name" value="Translation proteins"/>
    <property type="match status" value="1"/>
</dbReference>
<dbReference type="PANTHER" id="PTHR43462">
    <property type="entry name" value="ALANYL-TRNA EDITING PROTEIN"/>
    <property type="match status" value="1"/>
</dbReference>
<evidence type="ECO:0000256" key="1">
    <source>
        <dbReference type="ARBA" id="ARBA00022723"/>
    </source>
</evidence>
<keyword evidence="1" id="KW-0479">Metal-binding</keyword>
<proteinExistence type="predicted"/>
<evidence type="ECO:0000256" key="2">
    <source>
        <dbReference type="ARBA" id="ARBA00022833"/>
    </source>
</evidence>
<dbReference type="PANTHER" id="PTHR43462:SF1">
    <property type="entry name" value="ALANYL-TRNA EDITING PROTEIN AARSD1"/>
    <property type="match status" value="1"/>
</dbReference>